<dbReference type="InterPro" id="IPR025733">
    <property type="entry name" value="PAPs_C"/>
</dbReference>
<comment type="caution">
    <text evidence="8">The sequence shown here is derived from an EMBL/GenBank/DDBJ whole genome shotgun (WGS) entry which is preliminary data.</text>
</comment>
<feature type="signal peptide" evidence="4">
    <location>
        <begin position="1"/>
        <end position="17"/>
    </location>
</feature>
<dbReference type="InterPro" id="IPR008963">
    <property type="entry name" value="Purple_acid_Pase-like_N"/>
</dbReference>
<feature type="domain" description="Calcineurin-like phosphoesterase" evidence="5">
    <location>
        <begin position="133"/>
        <end position="379"/>
    </location>
</feature>
<evidence type="ECO:0000256" key="1">
    <source>
        <dbReference type="ARBA" id="ARBA00022729"/>
    </source>
</evidence>
<keyword evidence="9" id="KW-1185">Reference proteome</keyword>
<sequence length="485" mass="52594">MQFAIASLVATAAVVSSVFVEQVHLGLATSAIECANGIAVEFASSSDKSMTVTYSTHGDAVKTATTTVESYSVVGSGYNYTSPFFHTALLCNLKPTTTYLYDIGQYDTGCGSLFSSNFVTAPAQGSDSVPTVFGIVGDIGSEHIIDTLKNMAAGVNGTAAQALIIPGDYAYANGEHEQWDAWYTQGQSVFSTVPTLGINGNHETIKGGGATKPKQDKYVTENYIGYIHRSNNPITAAQKKALRTYFSADVGLVHCVFLDDYAGTRGADKKVIGTQSWLDERNLQLKWLESDLSSVDRTKTPWVLVFKHNAYYNSWDKHQCQCDATRFEIPDQEKCWKGNYDKSSGSVYSEPHCANQAKFEDVYLKHGVNMVIAGHVHAYERTAPMAKNKIDPKNGVVYLTTGAGGHGNICVRLDTVPDWSVAATSEAFAATRLVATKNVLSVYTMTNQDNTVLDSFQLTKNGVVNLQTNIQQNNKNQLSGSCDGD</sequence>
<evidence type="ECO:0000259" key="6">
    <source>
        <dbReference type="Pfam" id="PF14008"/>
    </source>
</evidence>
<feature type="domain" description="Purple acid phosphatase N-terminal" evidence="7">
    <location>
        <begin position="21"/>
        <end position="108"/>
    </location>
</feature>
<dbReference type="GO" id="GO:0003993">
    <property type="term" value="F:acid phosphatase activity"/>
    <property type="evidence" value="ECO:0007669"/>
    <property type="project" value="UniProtKB-EC"/>
</dbReference>
<dbReference type="SUPFAM" id="SSF56300">
    <property type="entry name" value="Metallo-dependent phosphatases"/>
    <property type="match status" value="1"/>
</dbReference>
<comment type="catalytic activity">
    <reaction evidence="4">
        <text>a phosphate monoester + H2O = an alcohol + phosphate</text>
        <dbReference type="Rhea" id="RHEA:15017"/>
        <dbReference type="ChEBI" id="CHEBI:15377"/>
        <dbReference type="ChEBI" id="CHEBI:30879"/>
        <dbReference type="ChEBI" id="CHEBI:43474"/>
        <dbReference type="ChEBI" id="CHEBI:67140"/>
        <dbReference type="EC" id="3.1.3.2"/>
    </reaction>
</comment>
<name>A0A1V9Z4I3_9STRA</name>
<dbReference type="PANTHER" id="PTHR22953:SF153">
    <property type="entry name" value="PURPLE ACID PHOSPHATASE"/>
    <property type="match status" value="1"/>
</dbReference>
<dbReference type="InterPro" id="IPR029052">
    <property type="entry name" value="Metallo-depent_PP-like"/>
</dbReference>
<dbReference type="InterPro" id="IPR041792">
    <property type="entry name" value="MPP_PAP"/>
</dbReference>
<reference evidence="8 9" key="1">
    <citation type="journal article" date="2014" name="Genome Biol. Evol.">
        <title>The secreted proteins of Achlya hypogyna and Thraustotheca clavata identify the ancestral oomycete secretome and reveal gene acquisitions by horizontal gene transfer.</title>
        <authorList>
            <person name="Misner I."/>
            <person name="Blouin N."/>
            <person name="Leonard G."/>
            <person name="Richards T.A."/>
            <person name="Lane C.E."/>
        </authorList>
    </citation>
    <scope>NUCLEOTIDE SEQUENCE [LARGE SCALE GENOMIC DNA]</scope>
    <source>
        <strain evidence="8 9">ATCC 34112</strain>
    </source>
</reference>
<dbReference type="STRING" id="74557.A0A1V9Z4I3"/>
<protein>
    <recommendedName>
        <fullName evidence="4">Purple acid phosphatase</fullName>
        <ecNumber evidence="4">3.1.3.2</ecNumber>
    </recommendedName>
</protein>
<organism evidence="8 9">
    <name type="scientific">Thraustotheca clavata</name>
    <dbReference type="NCBI Taxonomy" id="74557"/>
    <lineage>
        <taxon>Eukaryota</taxon>
        <taxon>Sar</taxon>
        <taxon>Stramenopiles</taxon>
        <taxon>Oomycota</taxon>
        <taxon>Saprolegniomycetes</taxon>
        <taxon>Saprolegniales</taxon>
        <taxon>Achlyaceae</taxon>
        <taxon>Thraustotheca</taxon>
    </lineage>
</organism>
<keyword evidence="2 4" id="KW-0378">Hydrolase</keyword>
<dbReference type="InterPro" id="IPR039331">
    <property type="entry name" value="PAPs-like"/>
</dbReference>
<dbReference type="Pfam" id="PF00149">
    <property type="entry name" value="Metallophos"/>
    <property type="match status" value="1"/>
</dbReference>
<accession>A0A1V9Z4I3</accession>
<gene>
    <name evidence="8" type="ORF">THRCLA_08590</name>
</gene>
<dbReference type="CDD" id="cd00839">
    <property type="entry name" value="MPP_PAPs"/>
    <property type="match status" value="1"/>
</dbReference>
<dbReference type="AlphaFoldDB" id="A0A1V9Z4I3"/>
<evidence type="ECO:0000259" key="7">
    <source>
        <dbReference type="Pfam" id="PF16656"/>
    </source>
</evidence>
<evidence type="ECO:0000256" key="2">
    <source>
        <dbReference type="ARBA" id="ARBA00022801"/>
    </source>
</evidence>
<dbReference type="SUPFAM" id="SSF49363">
    <property type="entry name" value="Purple acid phosphatase, N-terminal domain"/>
    <property type="match status" value="1"/>
</dbReference>
<dbReference type="InterPro" id="IPR015914">
    <property type="entry name" value="PAPs_N"/>
</dbReference>
<comment type="similarity">
    <text evidence="4">Belongs to the metallophosphoesterase superfamily. Purple acid phosphatase family.</text>
</comment>
<dbReference type="InterPro" id="IPR004843">
    <property type="entry name" value="Calcineurin-like_PHP"/>
</dbReference>
<keyword evidence="3" id="KW-0325">Glycoprotein</keyword>
<evidence type="ECO:0000259" key="5">
    <source>
        <dbReference type="Pfam" id="PF00149"/>
    </source>
</evidence>
<feature type="domain" description="Purple acid phosphatase C-terminal" evidence="6">
    <location>
        <begin position="395"/>
        <end position="455"/>
    </location>
</feature>
<dbReference type="Proteomes" id="UP000243217">
    <property type="component" value="Unassembled WGS sequence"/>
</dbReference>
<keyword evidence="1 4" id="KW-0732">Signal</keyword>
<proteinExistence type="inferred from homology"/>
<dbReference type="EC" id="3.1.3.2" evidence="4"/>
<dbReference type="Pfam" id="PF16656">
    <property type="entry name" value="Pur_ac_phosph_N"/>
    <property type="match status" value="1"/>
</dbReference>
<dbReference type="OrthoDB" id="45007at2759"/>
<evidence type="ECO:0000256" key="4">
    <source>
        <dbReference type="RuleBase" id="RU361203"/>
    </source>
</evidence>
<dbReference type="GO" id="GO:0046872">
    <property type="term" value="F:metal ion binding"/>
    <property type="evidence" value="ECO:0007669"/>
    <property type="project" value="InterPro"/>
</dbReference>
<evidence type="ECO:0000256" key="3">
    <source>
        <dbReference type="ARBA" id="ARBA00023180"/>
    </source>
</evidence>
<feature type="chain" id="PRO_5011813382" description="Purple acid phosphatase" evidence="4">
    <location>
        <begin position="18"/>
        <end position="485"/>
    </location>
</feature>
<evidence type="ECO:0000313" key="9">
    <source>
        <dbReference type="Proteomes" id="UP000243217"/>
    </source>
</evidence>
<evidence type="ECO:0000313" key="8">
    <source>
        <dbReference type="EMBL" id="OQR92896.1"/>
    </source>
</evidence>
<dbReference type="PANTHER" id="PTHR22953">
    <property type="entry name" value="ACID PHOSPHATASE RELATED"/>
    <property type="match status" value="1"/>
</dbReference>
<dbReference type="Pfam" id="PF14008">
    <property type="entry name" value="Metallophos_C"/>
    <property type="match status" value="1"/>
</dbReference>
<dbReference type="Gene3D" id="3.60.21.10">
    <property type="match status" value="1"/>
</dbReference>
<dbReference type="EMBL" id="JNBS01002292">
    <property type="protein sequence ID" value="OQR92896.1"/>
    <property type="molecule type" value="Genomic_DNA"/>
</dbReference>
<dbReference type="Gene3D" id="2.60.40.380">
    <property type="entry name" value="Purple acid phosphatase-like, N-terminal"/>
    <property type="match status" value="1"/>
</dbReference>